<evidence type="ECO:0000313" key="1">
    <source>
        <dbReference type="EMBL" id="PZD70524.1"/>
    </source>
</evidence>
<keyword evidence="2" id="KW-1185">Reference proteome</keyword>
<name>A0A2W1JJT6_9CYAN</name>
<sequence length="119" mass="13403">MLKQSVPLASHEFQLSQQLYVQQFGRKIALPAQCVGSLAVVWREEGQGYQLFSWELRSPLSSLLFETREYCCEAAVELGDLFDVDAALAEPCFGISEKIEELINTHLHRELIALSFQAA</sequence>
<evidence type="ECO:0000313" key="2">
    <source>
        <dbReference type="Proteomes" id="UP000248857"/>
    </source>
</evidence>
<organism evidence="1 2">
    <name type="scientific">Acaryochloris thomasi RCC1774</name>
    <dbReference type="NCBI Taxonomy" id="1764569"/>
    <lineage>
        <taxon>Bacteria</taxon>
        <taxon>Bacillati</taxon>
        <taxon>Cyanobacteriota</taxon>
        <taxon>Cyanophyceae</taxon>
        <taxon>Acaryochloridales</taxon>
        <taxon>Acaryochloridaceae</taxon>
        <taxon>Acaryochloris</taxon>
        <taxon>Acaryochloris thomasi</taxon>
    </lineage>
</organism>
<proteinExistence type="predicted"/>
<dbReference type="AlphaFoldDB" id="A0A2W1JJT6"/>
<comment type="caution">
    <text evidence="1">The sequence shown here is derived from an EMBL/GenBank/DDBJ whole genome shotgun (WGS) entry which is preliminary data.</text>
</comment>
<gene>
    <name evidence="1" type="ORF">C1752_10953</name>
</gene>
<protein>
    <submittedName>
        <fullName evidence="1">Uncharacterized protein</fullName>
    </submittedName>
</protein>
<accession>A0A2W1JJT6</accession>
<reference evidence="1 2" key="1">
    <citation type="journal article" date="2018" name="Sci. Rep.">
        <title>A novel species of the marine cyanobacterium Acaryochloris with a unique pigment content and lifestyle.</title>
        <authorList>
            <person name="Partensky F."/>
            <person name="Six C."/>
            <person name="Ratin M."/>
            <person name="Garczarek L."/>
            <person name="Vaulot D."/>
            <person name="Probert I."/>
            <person name="Calteau A."/>
            <person name="Gourvil P."/>
            <person name="Marie D."/>
            <person name="Grebert T."/>
            <person name="Bouchier C."/>
            <person name="Le Panse S."/>
            <person name="Gachenot M."/>
            <person name="Rodriguez F."/>
            <person name="Garrido J.L."/>
        </authorList>
    </citation>
    <scope>NUCLEOTIDE SEQUENCE [LARGE SCALE GENOMIC DNA]</scope>
    <source>
        <strain evidence="1 2">RCC1774</strain>
    </source>
</reference>
<dbReference type="Proteomes" id="UP000248857">
    <property type="component" value="Unassembled WGS sequence"/>
</dbReference>
<dbReference type="RefSeq" id="WP_110988915.1">
    <property type="nucleotide sequence ID" value="NZ_CAWNWM010000034.1"/>
</dbReference>
<dbReference type="EMBL" id="PQWO01000034">
    <property type="protein sequence ID" value="PZD70524.1"/>
    <property type="molecule type" value="Genomic_DNA"/>
</dbReference>